<dbReference type="EMBL" id="SMBK01000011">
    <property type="protein sequence ID" value="TCU34847.1"/>
    <property type="molecule type" value="Genomic_DNA"/>
</dbReference>
<name>A0A4R3RK30_9HYPH</name>
<dbReference type="InterPro" id="IPR021830">
    <property type="entry name" value="DUF3422"/>
</dbReference>
<sequence>MDVTSKGAEEEASPTTSVPAPRVSSPAACKPETADFNSELHARQSIYFDGPAIVEQVKIQRAVEGFLIIAISYYLLSLLKFVYETPDHAGFHIDPVIMLVAVPIVVGAVAITILRVKHALKDRELGSFPSRGEY</sequence>
<keyword evidence="2" id="KW-0812">Transmembrane</keyword>
<dbReference type="AlphaFoldDB" id="A0A4R3RK30"/>
<evidence type="ECO:0000313" key="3">
    <source>
        <dbReference type="EMBL" id="TCU34847.1"/>
    </source>
</evidence>
<feature type="transmembrane region" description="Helical" evidence="2">
    <location>
        <begin position="95"/>
        <end position="114"/>
    </location>
</feature>
<reference evidence="3 4" key="1">
    <citation type="submission" date="2019-03" db="EMBL/GenBank/DDBJ databases">
        <title>Genomic Encyclopedia of Type Strains, Phase IV (KMG-V): Genome sequencing to study the core and pangenomes of soil and plant-associated prokaryotes.</title>
        <authorList>
            <person name="Whitman W."/>
        </authorList>
    </citation>
    <scope>NUCLEOTIDE SEQUENCE [LARGE SCALE GENOMIC DNA]</scope>
    <source>
        <strain evidence="3 4">IE4868</strain>
    </source>
</reference>
<evidence type="ECO:0000256" key="1">
    <source>
        <dbReference type="SAM" id="MobiDB-lite"/>
    </source>
</evidence>
<feature type="transmembrane region" description="Helical" evidence="2">
    <location>
        <begin position="65"/>
        <end position="83"/>
    </location>
</feature>
<keyword evidence="2" id="KW-0472">Membrane</keyword>
<feature type="region of interest" description="Disordered" evidence="1">
    <location>
        <begin position="1"/>
        <end position="28"/>
    </location>
</feature>
<proteinExistence type="predicted"/>
<evidence type="ECO:0000256" key="2">
    <source>
        <dbReference type="SAM" id="Phobius"/>
    </source>
</evidence>
<keyword evidence="2" id="KW-1133">Transmembrane helix</keyword>
<dbReference type="Proteomes" id="UP000295507">
    <property type="component" value="Unassembled WGS sequence"/>
</dbReference>
<protein>
    <submittedName>
        <fullName evidence="3">Uncharacterized protein DUF3422</fullName>
    </submittedName>
</protein>
<dbReference type="Pfam" id="PF11902">
    <property type="entry name" value="DUF3422"/>
    <property type="match status" value="1"/>
</dbReference>
<comment type="caution">
    <text evidence="3">The sequence shown here is derived from an EMBL/GenBank/DDBJ whole genome shotgun (WGS) entry which is preliminary data.</text>
</comment>
<evidence type="ECO:0000313" key="4">
    <source>
        <dbReference type="Proteomes" id="UP000295507"/>
    </source>
</evidence>
<accession>A0A4R3RK30</accession>
<gene>
    <name evidence="3" type="ORF">EV129_111157</name>
</gene>
<organism evidence="3 4">
    <name type="scientific">Rhizobium azibense</name>
    <dbReference type="NCBI Taxonomy" id="1136135"/>
    <lineage>
        <taxon>Bacteria</taxon>
        <taxon>Pseudomonadati</taxon>
        <taxon>Pseudomonadota</taxon>
        <taxon>Alphaproteobacteria</taxon>
        <taxon>Hyphomicrobiales</taxon>
        <taxon>Rhizobiaceae</taxon>
        <taxon>Rhizobium/Agrobacterium group</taxon>
        <taxon>Rhizobium</taxon>
    </lineage>
</organism>